<dbReference type="STRING" id="537013.CLOSTMETH_00845"/>
<evidence type="ECO:0000313" key="2">
    <source>
        <dbReference type="Proteomes" id="UP000003340"/>
    </source>
</evidence>
<gene>
    <name evidence="1" type="ORF">CLOSTMETH_00845</name>
</gene>
<accession>C0EAJ0</accession>
<reference evidence="1 2" key="2">
    <citation type="submission" date="2009-02" db="EMBL/GenBank/DDBJ databases">
        <title>Draft genome sequence of Clostridium methylpentosum (DSM 5476).</title>
        <authorList>
            <person name="Sudarsanam P."/>
            <person name="Ley R."/>
            <person name="Guruge J."/>
            <person name="Turnbaugh P.J."/>
            <person name="Mahowald M."/>
            <person name="Liep D."/>
            <person name="Gordon J."/>
        </authorList>
    </citation>
    <scope>NUCLEOTIDE SEQUENCE [LARGE SCALE GENOMIC DNA]</scope>
    <source>
        <strain evidence="1 2">DSM 5476</strain>
    </source>
</reference>
<dbReference type="AlphaFoldDB" id="C0EAJ0"/>
<organism evidence="1 2">
    <name type="scientific">[Clostridium] methylpentosum DSM 5476</name>
    <dbReference type="NCBI Taxonomy" id="537013"/>
    <lineage>
        <taxon>Bacteria</taxon>
        <taxon>Bacillati</taxon>
        <taxon>Bacillota</taxon>
        <taxon>Clostridia</taxon>
        <taxon>Eubacteriales</taxon>
        <taxon>Oscillospiraceae</taxon>
        <taxon>Oscillospiraceae incertae sedis</taxon>
    </lineage>
</organism>
<comment type="caution">
    <text evidence="1">The sequence shown here is derived from an EMBL/GenBank/DDBJ whole genome shotgun (WGS) entry which is preliminary data.</text>
</comment>
<name>C0EAJ0_9FIRM</name>
<dbReference type="Proteomes" id="UP000003340">
    <property type="component" value="Unassembled WGS sequence"/>
</dbReference>
<dbReference type="HOGENOM" id="CLU_2971369_0_0_9"/>
<keyword evidence="2" id="KW-1185">Reference proteome</keyword>
<dbReference type="EMBL" id="ACEC01000032">
    <property type="protein sequence ID" value="EEG31535.1"/>
    <property type="molecule type" value="Genomic_DNA"/>
</dbReference>
<evidence type="ECO:0000313" key="1">
    <source>
        <dbReference type="EMBL" id="EEG31535.1"/>
    </source>
</evidence>
<reference evidence="1 2" key="1">
    <citation type="submission" date="2009-01" db="EMBL/GenBank/DDBJ databases">
        <authorList>
            <person name="Fulton L."/>
            <person name="Clifton S."/>
            <person name="Fulton B."/>
            <person name="Xu J."/>
            <person name="Minx P."/>
            <person name="Pepin K.H."/>
            <person name="Johnson M."/>
            <person name="Bhonagiri V."/>
            <person name="Nash W.E."/>
            <person name="Mardis E.R."/>
            <person name="Wilson R.K."/>
        </authorList>
    </citation>
    <scope>NUCLEOTIDE SEQUENCE [LARGE SCALE GENOMIC DNA]</scope>
    <source>
        <strain evidence="1 2">DSM 5476</strain>
    </source>
</reference>
<proteinExistence type="predicted"/>
<sequence>MHGLSERFSLSAKPLLPLTSPSVEREDLFLIGIASGFISTPIQKGCANESAHPFFSST</sequence>
<protein>
    <submittedName>
        <fullName evidence="1">Uncharacterized protein</fullName>
    </submittedName>
</protein>